<accession>A0A2T0B1Z0</accession>
<dbReference type="PIRSF" id="PIRSF014543">
    <property type="entry name" value="UCP014543"/>
    <property type="match status" value="1"/>
</dbReference>
<evidence type="ECO:0008006" key="3">
    <source>
        <dbReference type="Google" id="ProtNLM"/>
    </source>
</evidence>
<dbReference type="EMBL" id="PVXO01000055">
    <property type="protein sequence ID" value="PRR77898.1"/>
    <property type="molecule type" value="Genomic_DNA"/>
</dbReference>
<reference evidence="1 2" key="1">
    <citation type="submission" date="2018-03" db="EMBL/GenBank/DDBJ databases">
        <title>Genome sequence of Clostridium liquoris DSM 100320.</title>
        <authorList>
            <person name="Poehlein A."/>
            <person name="Daniel R."/>
        </authorList>
    </citation>
    <scope>NUCLEOTIDE SEQUENCE [LARGE SCALE GENOMIC DNA]</scope>
    <source>
        <strain evidence="1 2">DSM 100320</strain>
    </source>
</reference>
<evidence type="ECO:0000313" key="1">
    <source>
        <dbReference type="EMBL" id="PRR77898.1"/>
    </source>
</evidence>
<gene>
    <name evidence="1" type="ORF">CLLI_21080</name>
</gene>
<comment type="caution">
    <text evidence="1">The sequence shown here is derived from an EMBL/GenBank/DDBJ whole genome shotgun (WGS) entry which is preliminary data.</text>
</comment>
<dbReference type="Proteomes" id="UP000239706">
    <property type="component" value="Unassembled WGS sequence"/>
</dbReference>
<dbReference type="AlphaFoldDB" id="A0A2T0B1Z0"/>
<sequence length="121" mass="14151">MLIYGFHQEDRKIIDDLIKTNNLPGYILVEKGMVNMTIADILKGLNLQVFNNLDIPEDKVILFNNFSDKELDKAISVLKKGFTELPILAVVTPTSIEWTFKNLIEHLIEEREWYKNQKMNR</sequence>
<protein>
    <recommendedName>
        <fullName evidence="3">DUF3783 domain-containing protein</fullName>
    </recommendedName>
</protein>
<proteinExistence type="predicted"/>
<organism evidence="1 2">
    <name type="scientific">Clostridium liquoris</name>
    <dbReference type="NCBI Taxonomy" id="1289519"/>
    <lineage>
        <taxon>Bacteria</taxon>
        <taxon>Bacillati</taxon>
        <taxon>Bacillota</taxon>
        <taxon>Clostridia</taxon>
        <taxon>Eubacteriales</taxon>
        <taxon>Clostridiaceae</taxon>
        <taxon>Clostridium</taxon>
    </lineage>
</organism>
<evidence type="ECO:0000313" key="2">
    <source>
        <dbReference type="Proteomes" id="UP000239706"/>
    </source>
</evidence>
<name>A0A2T0B1Z0_9CLOT</name>
<dbReference type="Pfam" id="PF12646">
    <property type="entry name" value="DUF3783"/>
    <property type="match status" value="1"/>
</dbReference>
<keyword evidence="2" id="KW-1185">Reference proteome</keyword>
<dbReference type="InterPro" id="IPR016621">
    <property type="entry name" value="UCP014543"/>
</dbReference>